<name>A0A9P3FZ91_9APHY</name>
<organism evidence="1 2">
    <name type="scientific">Phanerochaete sordida</name>
    <dbReference type="NCBI Taxonomy" id="48140"/>
    <lineage>
        <taxon>Eukaryota</taxon>
        <taxon>Fungi</taxon>
        <taxon>Dikarya</taxon>
        <taxon>Basidiomycota</taxon>
        <taxon>Agaricomycotina</taxon>
        <taxon>Agaricomycetes</taxon>
        <taxon>Polyporales</taxon>
        <taxon>Phanerochaetaceae</taxon>
        <taxon>Phanerochaete</taxon>
    </lineage>
</organism>
<gene>
    <name evidence="1" type="ORF">PsYK624_011110</name>
</gene>
<protein>
    <submittedName>
        <fullName evidence="1">Uncharacterized protein</fullName>
    </submittedName>
</protein>
<dbReference type="EMBL" id="BPQB01000002">
    <property type="protein sequence ID" value="GJE85034.1"/>
    <property type="molecule type" value="Genomic_DNA"/>
</dbReference>
<comment type="caution">
    <text evidence="1">The sequence shown here is derived from an EMBL/GenBank/DDBJ whole genome shotgun (WGS) entry which is preliminary data.</text>
</comment>
<dbReference type="AlphaFoldDB" id="A0A9P3FZ91"/>
<sequence length="106" mass="12392">MMRHRIALAAQMNTWRHNFVGQRPIALLRPWPTHVRAIKRLQSVASNPDTVLFHRRMCTRRAVTMHSRYCAQAHLLYVPGPEMRRQAFLDLGAAEDVPRLCTRYVT</sequence>
<evidence type="ECO:0000313" key="1">
    <source>
        <dbReference type="EMBL" id="GJE85034.1"/>
    </source>
</evidence>
<evidence type="ECO:0000313" key="2">
    <source>
        <dbReference type="Proteomes" id="UP000703269"/>
    </source>
</evidence>
<accession>A0A9P3FZ91</accession>
<proteinExistence type="predicted"/>
<reference evidence="1 2" key="1">
    <citation type="submission" date="2021-08" db="EMBL/GenBank/DDBJ databases">
        <title>Draft Genome Sequence of Phanerochaete sordida strain YK-624.</title>
        <authorList>
            <person name="Mori T."/>
            <person name="Dohra H."/>
            <person name="Suzuki T."/>
            <person name="Kawagishi H."/>
            <person name="Hirai H."/>
        </authorList>
    </citation>
    <scope>NUCLEOTIDE SEQUENCE [LARGE SCALE GENOMIC DNA]</scope>
    <source>
        <strain evidence="1 2">YK-624</strain>
    </source>
</reference>
<keyword evidence="2" id="KW-1185">Reference proteome</keyword>
<dbReference type="Proteomes" id="UP000703269">
    <property type="component" value="Unassembled WGS sequence"/>
</dbReference>